<organism evidence="2 3">
    <name type="scientific">Streptomyces mimosae</name>
    <dbReference type="NCBI Taxonomy" id="2586635"/>
    <lineage>
        <taxon>Bacteria</taxon>
        <taxon>Bacillati</taxon>
        <taxon>Actinomycetota</taxon>
        <taxon>Actinomycetes</taxon>
        <taxon>Kitasatosporales</taxon>
        <taxon>Streptomycetaceae</taxon>
        <taxon>Streptomyces</taxon>
    </lineage>
</organism>
<dbReference type="AlphaFoldDB" id="A0A5N6A2D4"/>
<dbReference type="OrthoDB" id="4162555at2"/>
<feature type="region of interest" description="Disordered" evidence="1">
    <location>
        <begin position="88"/>
        <end position="128"/>
    </location>
</feature>
<dbReference type="Proteomes" id="UP000314251">
    <property type="component" value="Unassembled WGS sequence"/>
</dbReference>
<dbReference type="EMBL" id="VDLY02000013">
    <property type="protein sequence ID" value="KAB8162937.1"/>
    <property type="molecule type" value="Genomic_DNA"/>
</dbReference>
<evidence type="ECO:0000313" key="3">
    <source>
        <dbReference type="Proteomes" id="UP000314251"/>
    </source>
</evidence>
<reference evidence="2" key="1">
    <citation type="submission" date="2019-10" db="EMBL/GenBank/DDBJ databases">
        <title>Nonomuraea sp. nov., isolated from Phyllanthus amarus.</title>
        <authorList>
            <person name="Klykleung N."/>
            <person name="Tanasupawat S."/>
        </authorList>
    </citation>
    <scope>NUCLEOTIDE SEQUENCE [LARGE SCALE GENOMIC DNA]</scope>
    <source>
        <strain evidence="2">3MP-10</strain>
    </source>
</reference>
<evidence type="ECO:0000313" key="2">
    <source>
        <dbReference type="EMBL" id="KAB8162937.1"/>
    </source>
</evidence>
<sequence>MFDLTATRTALTNVIALWPLLADAVGARPAGDWPPAMGISRLREPDEAGDGRPGDVRPLPISVDVFDAMTEITERLVDLADRIAADTQRPAMSHAPRTAGWPAADRERRDQLADADAADPRRWRYTGQRSAPAAAQWLAHRLSAKPGGPFAPLALQHLHQIQRAAETAADRIETLLRIARRTTATGRTHDGCGGDLMVSGGDGTDPAIDCDACGRRWTLDTTAAA</sequence>
<keyword evidence="3" id="KW-1185">Reference proteome</keyword>
<feature type="compositionally biased region" description="Basic and acidic residues" evidence="1">
    <location>
        <begin position="104"/>
        <end position="122"/>
    </location>
</feature>
<proteinExistence type="predicted"/>
<comment type="caution">
    <text evidence="2">The sequence shown here is derived from an EMBL/GenBank/DDBJ whole genome shotgun (WGS) entry which is preliminary data.</text>
</comment>
<dbReference type="RefSeq" id="WP_139670532.1">
    <property type="nucleotide sequence ID" value="NZ_VDLY02000013.1"/>
</dbReference>
<protein>
    <submittedName>
        <fullName evidence="2">Uncharacterized protein</fullName>
    </submittedName>
</protein>
<accession>A0A5N6A2D4</accession>
<gene>
    <name evidence="2" type="ORF">FH607_020075</name>
</gene>
<evidence type="ECO:0000256" key="1">
    <source>
        <dbReference type="SAM" id="MobiDB-lite"/>
    </source>
</evidence>
<name>A0A5N6A2D4_9ACTN</name>